<dbReference type="GO" id="GO:0005886">
    <property type="term" value="C:plasma membrane"/>
    <property type="evidence" value="ECO:0007669"/>
    <property type="project" value="UniProtKB-SubCell"/>
</dbReference>
<dbReference type="PANTHER" id="PTHR43833">
    <property type="entry name" value="POTASSIUM CHANNEL PROTEIN 2-RELATED-RELATED"/>
    <property type="match status" value="1"/>
</dbReference>
<dbReference type="Pfam" id="PF02254">
    <property type="entry name" value="TrkA_N"/>
    <property type="match status" value="1"/>
</dbReference>
<evidence type="ECO:0000259" key="3">
    <source>
        <dbReference type="PROSITE" id="PS51201"/>
    </source>
</evidence>
<dbReference type="SUPFAM" id="SSF51735">
    <property type="entry name" value="NAD(P)-binding Rossmann-fold domains"/>
    <property type="match status" value="1"/>
</dbReference>
<keyword evidence="5" id="KW-1185">Reference proteome</keyword>
<dbReference type="GO" id="GO:0034220">
    <property type="term" value="P:monoatomic ion transmembrane transport"/>
    <property type="evidence" value="ECO:0007669"/>
    <property type="project" value="UniProtKB-KW"/>
</dbReference>
<dbReference type="AlphaFoldDB" id="A0A7W7F633"/>
<dbReference type="InterPro" id="IPR036291">
    <property type="entry name" value="NAD(P)-bd_dom_sf"/>
</dbReference>
<keyword evidence="4" id="KW-0813">Transport</keyword>
<keyword evidence="2" id="KW-0472">Membrane</keyword>
<organism evidence="4 5">
    <name type="scientific">Sphingosinicella soli</name>
    <dbReference type="NCBI Taxonomy" id="333708"/>
    <lineage>
        <taxon>Bacteria</taxon>
        <taxon>Pseudomonadati</taxon>
        <taxon>Pseudomonadota</taxon>
        <taxon>Alphaproteobacteria</taxon>
        <taxon>Sphingomonadales</taxon>
        <taxon>Sphingosinicellaceae</taxon>
        <taxon>Sphingosinicella</taxon>
    </lineage>
</organism>
<keyword evidence="2" id="KW-0812">Transmembrane</keyword>
<dbReference type="RefSeq" id="WP_184068081.1">
    <property type="nucleotide sequence ID" value="NZ_JACHNZ010000017.1"/>
</dbReference>
<keyword evidence="4" id="KW-0407">Ion channel</keyword>
<dbReference type="InterPro" id="IPR003148">
    <property type="entry name" value="RCK_N"/>
</dbReference>
<evidence type="ECO:0000256" key="2">
    <source>
        <dbReference type="SAM" id="Phobius"/>
    </source>
</evidence>
<comment type="caution">
    <text evidence="4">The sequence shown here is derived from an EMBL/GenBank/DDBJ whole genome shotgun (WGS) entry which is preliminary data.</text>
</comment>
<dbReference type="EMBL" id="JACHNZ010000017">
    <property type="protein sequence ID" value="MBB4632120.1"/>
    <property type="molecule type" value="Genomic_DNA"/>
</dbReference>
<keyword evidence="4" id="KW-0406">Ion transport</keyword>
<dbReference type="Proteomes" id="UP000566324">
    <property type="component" value="Unassembled WGS sequence"/>
</dbReference>
<dbReference type="InterPro" id="IPR013099">
    <property type="entry name" value="K_chnl_dom"/>
</dbReference>
<feature type="transmembrane region" description="Helical" evidence="2">
    <location>
        <begin position="31"/>
        <end position="51"/>
    </location>
</feature>
<proteinExistence type="predicted"/>
<feature type="domain" description="RCK N-terminal" evidence="3">
    <location>
        <begin position="139"/>
        <end position="258"/>
    </location>
</feature>
<sequence length="349" mass="37405">MRPTFPGLLARPREDGGRLRRPPMLSPLGSLAVRIGIVLALLGVALAGHWFDREGYRDANDPKNEISFIDAVYFTAVTVTTTGFGDIVPVTPRARMFDAMVVTPIRLFVWLLFLGTAYQFLVQHMWEKWRMKSISARLTQHYIVAGYGTTGTAAVEELVANGIDPQRIVVIDASPSRVEAALAVGVMGLEGDATRNETQSLARIETAESFIACGGRDDTSALLVLTARQLNPNARISAIIKSADNEELVKKAGADTVINPVTLGGHLLARAASGSHIVDYISDLVTAAGRVQLIERAVRDDEIGRPLSSCGQGLAVRIIRGSEVIGFWEPAAGSIAAGDIILEIVPLAG</sequence>
<dbReference type="GO" id="GO:0006813">
    <property type="term" value="P:potassium ion transport"/>
    <property type="evidence" value="ECO:0007669"/>
    <property type="project" value="InterPro"/>
</dbReference>
<keyword evidence="2" id="KW-1133">Transmembrane helix</keyword>
<gene>
    <name evidence="4" type="ORF">GGQ98_001739</name>
</gene>
<dbReference type="Pfam" id="PF07885">
    <property type="entry name" value="Ion_trans_2"/>
    <property type="match status" value="1"/>
</dbReference>
<dbReference type="PROSITE" id="PS51201">
    <property type="entry name" value="RCK_N"/>
    <property type="match status" value="1"/>
</dbReference>
<accession>A0A7W7F633</accession>
<feature type="transmembrane region" description="Helical" evidence="2">
    <location>
        <begin position="71"/>
        <end position="91"/>
    </location>
</feature>
<comment type="subcellular location">
    <subcellularLocation>
        <location evidence="1">Cell membrane</location>
        <topology evidence="1">Multi-pass membrane protein</topology>
    </subcellularLocation>
</comment>
<evidence type="ECO:0000313" key="5">
    <source>
        <dbReference type="Proteomes" id="UP000566324"/>
    </source>
</evidence>
<dbReference type="Gene3D" id="1.10.287.70">
    <property type="match status" value="1"/>
</dbReference>
<dbReference type="InterPro" id="IPR050721">
    <property type="entry name" value="Trk_Ktr_HKT_K-transport"/>
</dbReference>
<evidence type="ECO:0000313" key="4">
    <source>
        <dbReference type="EMBL" id="MBB4632120.1"/>
    </source>
</evidence>
<feature type="transmembrane region" description="Helical" evidence="2">
    <location>
        <begin position="103"/>
        <end position="122"/>
    </location>
</feature>
<dbReference type="PANTHER" id="PTHR43833:SF9">
    <property type="entry name" value="POTASSIUM CHANNEL PROTEIN YUGO-RELATED"/>
    <property type="match status" value="1"/>
</dbReference>
<dbReference type="Gene3D" id="3.40.50.720">
    <property type="entry name" value="NAD(P)-binding Rossmann-like Domain"/>
    <property type="match status" value="1"/>
</dbReference>
<name>A0A7W7F633_9SPHN</name>
<evidence type="ECO:0000256" key="1">
    <source>
        <dbReference type="ARBA" id="ARBA00004651"/>
    </source>
</evidence>
<reference evidence="4 5" key="1">
    <citation type="submission" date="2020-08" db="EMBL/GenBank/DDBJ databases">
        <title>Genomic Encyclopedia of Type Strains, Phase IV (KMG-IV): sequencing the most valuable type-strain genomes for metagenomic binning, comparative biology and taxonomic classification.</title>
        <authorList>
            <person name="Goeker M."/>
        </authorList>
    </citation>
    <scope>NUCLEOTIDE SEQUENCE [LARGE SCALE GENOMIC DNA]</scope>
    <source>
        <strain evidence="4 5">DSM 17328</strain>
    </source>
</reference>
<dbReference type="SUPFAM" id="SSF81324">
    <property type="entry name" value="Voltage-gated potassium channels"/>
    <property type="match status" value="1"/>
</dbReference>
<protein>
    <submittedName>
        <fullName evidence="4">Voltage-gated potassium channel</fullName>
    </submittedName>
</protein>